<dbReference type="EMBL" id="QYUK01000011">
    <property type="protein sequence ID" value="RJF87251.1"/>
    <property type="molecule type" value="Genomic_DNA"/>
</dbReference>
<dbReference type="InterPro" id="IPR057661">
    <property type="entry name" value="RsdA/BaiN/AoA(So)_Rossmann"/>
</dbReference>
<organism evidence="6 7">
    <name type="scientific">Oleomonas cavernae</name>
    <dbReference type="NCBI Taxonomy" id="2320859"/>
    <lineage>
        <taxon>Bacteria</taxon>
        <taxon>Pseudomonadati</taxon>
        <taxon>Pseudomonadota</taxon>
        <taxon>Alphaproteobacteria</taxon>
        <taxon>Acetobacterales</taxon>
        <taxon>Acetobacteraceae</taxon>
        <taxon>Oleomonas</taxon>
    </lineage>
</organism>
<keyword evidence="7" id="KW-1185">Reference proteome</keyword>
<gene>
    <name evidence="6" type="ORF">D3874_09590</name>
</gene>
<dbReference type="AlphaFoldDB" id="A0A418WB27"/>
<dbReference type="NCBIfam" id="TIGR03862">
    <property type="entry name" value="flavo_PP4765"/>
    <property type="match status" value="1"/>
</dbReference>
<evidence type="ECO:0000256" key="1">
    <source>
        <dbReference type="ARBA" id="ARBA00001974"/>
    </source>
</evidence>
<evidence type="ECO:0000256" key="3">
    <source>
        <dbReference type="ARBA" id="ARBA00022827"/>
    </source>
</evidence>
<dbReference type="Pfam" id="PF22780">
    <property type="entry name" value="HI0933_like_1st"/>
    <property type="match status" value="1"/>
</dbReference>
<dbReference type="RefSeq" id="WP_119777893.1">
    <property type="nucleotide sequence ID" value="NZ_QYUK01000011.1"/>
</dbReference>
<evidence type="ECO:0000256" key="2">
    <source>
        <dbReference type="ARBA" id="ARBA00022630"/>
    </source>
</evidence>
<dbReference type="InterPro" id="IPR055178">
    <property type="entry name" value="RsdA/BaiN/AoA(So)-like_dom"/>
</dbReference>
<keyword evidence="3" id="KW-0274">FAD</keyword>
<dbReference type="InterPro" id="IPR022460">
    <property type="entry name" value="Flavoprotein_PP4765"/>
</dbReference>
<evidence type="ECO:0000313" key="6">
    <source>
        <dbReference type="EMBL" id="RJF87251.1"/>
    </source>
</evidence>
<dbReference type="PANTHER" id="PTHR42887">
    <property type="entry name" value="OS12G0638800 PROTEIN"/>
    <property type="match status" value="1"/>
</dbReference>
<accession>A0A418WB27</accession>
<dbReference type="OrthoDB" id="5288829at2"/>
<keyword evidence="2" id="KW-0285">Flavoprotein</keyword>
<sequence length="412" mass="43456">MIGALPPHTAPHAVVIGGGPAGLMAAETILDAGYPVTLYDAMPSLGRKFLMAGKSGLNITHGEPIDRLLDRYGPARARLEAAIRAFGPAQIEAFAHDLGIETFTGTSGRIFPVGFKAAPLLRGWLHRLRAKGLLVKVRHRWTGWAEDGRLCFAAPAGPVAVQASAVLLALGGASWAKLGSDGRWAAAVTDRGVATTPFAAANCGFDTRWSEHFSGRFAGQPVKPVALTFQGQRLRGEFVVTAGGVEGGAIYALAAGLRQALDAGRPAVVDLDLLPERPAEAVAAALSRPQGRHSLANHLRRTLSIEGVRAGLVWELSTAEDRQDMGRLARRLKALPLCLTAPRPIDEAISTAGGISLEALDERWMLRAMPGTFCAGEMIDWDAPTGGYLLTACFATGRAAGQGVATWLAESR</sequence>
<name>A0A418WB27_9PROT</name>
<dbReference type="SUPFAM" id="SSF160996">
    <property type="entry name" value="HI0933 insert domain-like"/>
    <property type="match status" value="1"/>
</dbReference>
<evidence type="ECO:0000259" key="4">
    <source>
        <dbReference type="Pfam" id="PF03486"/>
    </source>
</evidence>
<dbReference type="PANTHER" id="PTHR42887:SF1">
    <property type="entry name" value="BLR3961 PROTEIN"/>
    <property type="match status" value="1"/>
</dbReference>
<dbReference type="Gene3D" id="3.50.50.60">
    <property type="entry name" value="FAD/NAD(P)-binding domain"/>
    <property type="match status" value="1"/>
</dbReference>
<dbReference type="NCBIfam" id="TIGR00275">
    <property type="entry name" value="aminoacetone oxidase family FAD-binding enzyme"/>
    <property type="match status" value="1"/>
</dbReference>
<dbReference type="Pfam" id="PF03486">
    <property type="entry name" value="HI0933_like"/>
    <property type="match status" value="1"/>
</dbReference>
<evidence type="ECO:0000259" key="5">
    <source>
        <dbReference type="Pfam" id="PF22780"/>
    </source>
</evidence>
<feature type="domain" description="RsdA/BaiN/AoA(So)-like Rossmann fold-like" evidence="4">
    <location>
        <begin position="12"/>
        <end position="402"/>
    </location>
</feature>
<evidence type="ECO:0000313" key="7">
    <source>
        <dbReference type="Proteomes" id="UP000284605"/>
    </source>
</evidence>
<reference evidence="6 7" key="1">
    <citation type="submission" date="2018-09" db="EMBL/GenBank/DDBJ databases">
        <authorList>
            <person name="Zhu H."/>
        </authorList>
    </citation>
    <scope>NUCLEOTIDE SEQUENCE [LARGE SCALE GENOMIC DNA]</scope>
    <source>
        <strain evidence="6 7">K1W22B-8</strain>
    </source>
</reference>
<comment type="cofactor">
    <cofactor evidence="1">
        <name>FAD</name>
        <dbReference type="ChEBI" id="CHEBI:57692"/>
    </cofactor>
</comment>
<dbReference type="InterPro" id="IPR036188">
    <property type="entry name" value="FAD/NAD-bd_sf"/>
</dbReference>
<dbReference type="Proteomes" id="UP000284605">
    <property type="component" value="Unassembled WGS sequence"/>
</dbReference>
<feature type="domain" description="RsdA/BaiN/AoA(So)-like insert" evidence="5">
    <location>
        <begin position="200"/>
        <end position="350"/>
    </location>
</feature>
<dbReference type="Gene3D" id="2.40.30.10">
    <property type="entry name" value="Translation factors"/>
    <property type="match status" value="1"/>
</dbReference>
<protein>
    <submittedName>
        <fullName evidence="6">TIGR03862 family flavoprotein</fullName>
    </submittedName>
</protein>
<comment type="caution">
    <text evidence="6">The sequence shown here is derived from an EMBL/GenBank/DDBJ whole genome shotgun (WGS) entry which is preliminary data.</text>
</comment>
<dbReference type="SUPFAM" id="SSF51905">
    <property type="entry name" value="FAD/NAD(P)-binding domain"/>
    <property type="match status" value="1"/>
</dbReference>
<proteinExistence type="predicted"/>
<dbReference type="InterPro" id="IPR004792">
    <property type="entry name" value="BaiN-like"/>
</dbReference>
<dbReference type="Gene3D" id="1.10.8.260">
    <property type="entry name" value="HI0933 insert domain-like"/>
    <property type="match status" value="1"/>
</dbReference>
<dbReference type="InterPro" id="IPR023166">
    <property type="entry name" value="BaiN-like_dom_sf"/>
</dbReference>